<sequence>RPAISVFPMLAAVVAVLLGAWAAARISARRIARIRPAEALTEAAVAPARLGWLRVLAGVLALAGGIVLVVVLSALHTEAGATPVSLVVVIVLAMAVSLLGPPLLRGAVALLSLIHIS</sequence>
<evidence type="ECO:0000313" key="3">
    <source>
        <dbReference type="Proteomes" id="UP000037020"/>
    </source>
</evidence>
<feature type="transmembrane region" description="Helical" evidence="1">
    <location>
        <begin position="52"/>
        <end position="72"/>
    </location>
</feature>
<dbReference type="Proteomes" id="UP000037020">
    <property type="component" value="Unassembled WGS sequence"/>
</dbReference>
<proteinExistence type="predicted"/>
<evidence type="ECO:0008006" key="4">
    <source>
        <dbReference type="Google" id="ProtNLM"/>
    </source>
</evidence>
<keyword evidence="3" id="KW-1185">Reference proteome</keyword>
<comment type="caution">
    <text evidence="2">The sequence shown here is derived from an EMBL/GenBank/DDBJ whole genome shotgun (WGS) entry which is preliminary data.</text>
</comment>
<keyword evidence="1" id="KW-1133">Transmembrane helix</keyword>
<feature type="transmembrane region" description="Helical" evidence="1">
    <location>
        <begin position="84"/>
        <end position="104"/>
    </location>
</feature>
<feature type="non-terminal residue" evidence="2">
    <location>
        <position position="1"/>
    </location>
</feature>
<feature type="non-terminal residue" evidence="2">
    <location>
        <position position="117"/>
    </location>
</feature>
<keyword evidence="1" id="KW-0472">Membrane</keyword>
<protein>
    <recommendedName>
        <fullName evidence="4">ABC transporter permease</fullName>
    </recommendedName>
</protein>
<evidence type="ECO:0000256" key="1">
    <source>
        <dbReference type="SAM" id="Phobius"/>
    </source>
</evidence>
<organism evidence="2 3">
    <name type="scientific">Streptomyces varsoviensis</name>
    <dbReference type="NCBI Taxonomy" id="67373"/>
    <lineage>
        <taxon>Bacteria</taxon>
        <taxon>Bacillati</taxon>
        <taxon>Actinomycetota</taxon>
        <taxon>Actinomycetes</taxon>
        <taxon>Kitasatosporales</taxon>
        <taxon>Streptomycetaceae</taxon>
        <taxon>Streptomyces</taxon>
    </lineage>
</organism>
<gene>
    <name evidence="2" type="ORF">ADK38_40165</name>
</gene>
<reference evidence="2 3" key="1">
    <citation type="submission" date="2015-07" db="EMBL/GenBank/DDBJ databases">
        <authorList>
            <person name="Ju K.-S."/>
            <person name="Doroghazi J.R."/>
            <person name="Metcalf W.W."/>
        </authorList>
    </citation>
    <scope>NUCLEOTIDE SEQUENCE [LARGE SCALE GENOMIC DNA]</scope>
    <source>
        <strain evidence="2 3">NRRL B-3589</strain>
    </source>
</reference>
<keyword evidence="1" id="KW-0812">Transmembrane</keyword>
<name>A0ABR5IUJ6_9ACTN</name>
<dbReference type="EMBL" id="LGUT01003827">
    <property type="protein sequence ID" value="KOG74580.1"/>
    <property type="molecule type" value="Genomic_DNA"/>
</dbReference>
<evidence type="ECO:0000313" key="2">
    <source>
        <dbReference type="EMBL" id="KOG74580.1"/>
    </source>
</evidence>
<accession>A0ABR5IUJ6</accession>